<evidence type="ECO:0000256" key="1">
    <source>
        <dbReference type="ARBA" id="ARBA00009320"/>
    </source>
</evidence>
<dbReference type="Gene3D" id="3.20.10.10">
    <property type="entry name" value="D-amino Acid Aminotransferase, subunit A, domain 2"/>
    <property type="match status" value="1"/>
</dbReference>
<accession>A0A840DIU6</accession>
<dbReference type="InterPro" id="IPR001544">
    <property type="entry name" value="Aminotrans_IV"/>
</dbReference>
<evidence type="ECO:0000313" key="3">
    <source>
        <dbReference type="Proteomes" id="UP000571183"/>
    </source>
</evidence>
<dbReference type="InterPro" id="IPR043131">
    <property type="entry name" value="BCAT-like_N"/>
</dbReference>
<dbReference type="EMBL" id="JACIFD010000008">
    <property type="protein sequence ID" value="MBB4071643.1"/>
    <property type="molecule type" value="Genomic_DNA"/>
</dbReference>
<dbReference type="SUPFAM" id="SSF56752">
    <property type="entry name" value="D-aminoacid aminotransferase-like PLP-dependent enzymes"/>
    <property type="match status" value="1"/>
</dbReference>
<dbReference type="InterPro" id="IPR043132">
    <property type="entry name" value="BCAT-like_C"/>
</dbReference>
<reference evidence="2" key="1">
    <citation type="submission" date="2020-08" db="EMBL/GenBank/DDBJ databases">
        <title>Sequencing the genomes of 1000 actinobacteria strains.</title>
        <authorList>
            <person name="Klenk H.-P."/>
        </authorList>
    </citation>
    <scope>NUCLEOTIDE SEQUENCE [LARGE SCALE GENOMIC DNA]</scope>
    <source>
        <strain evidence="2">DSM 27064</strain>
    </source>
</reference>
<dbReference type="PANTHER" id="PTHR42743:SF11">
    <property type="entry name" value="AMINODEOXYCHORISMATE LYASE"/>
    <property type="match status" value="1"/>
</dbReference>
<comment type="caution">
    <text evidence="2">The sequence shown here is derived from an EMBL/GenBank/DDBJ whole genome shotgun (WGS) entry which is preliminary data.</text>
</comment>
<sequence length="297" mass="31391">MTVRNFMPLVWFNNTVTAVDAAAASGSGVSLADYQTLTAAGLLTGEGFFETVAVYRGKPFALAQHLRRLNVSLQRFTMRPVAAELVDRAVAALLQAVPQPVPAVLRLRLTVWRSGTNSELLSALLLPGTGPELGQVNPTFATVVTAAGRRNEHSILTGHKSTSYAENSYTLRAAQTAGASEAVFYNTAGELAEGTCSNLLLERNGELVTPALSTGCLPGITRGLVLRWAATAGLPIREAAPGELTLSVLSSGDFSAALLGTLRNVQHITSWDQRPLPRGTLLTAVAELFAAQMHTAL</sequence>
<comment type="similarity">
    <text evidence="1">Belongs to the class-IV pyridoxal-phosphate-dependent aminotransferase family.</text>
</comment>
<dbReference type="InterPro" id="IPR036038">
    <property type="entry name" value="Aminotransferase-like"/>
</dbReference>
<keyword evidence="2" id="KW-0808">Transferase</keyword>
<protein>
    <submittedName>
        <fullName evidence="2">Branched-chain amino acid aminotransferase</fullName>
        <ecNumber evidence="2">2.6.1.42</ecNumber>
    </submittedName>
</protein>
<dbReference type="RefSeq" id="WP_183304669.1">
    <property type="nucleotide sequence ID" value="NZ_JACIFD010000008.1"/>
</dbReference>
<organism evidence="2 3">
    <name type="scientific">Canibacter oris</name>
    <dbReference type="NCBI Taxonomy" id="1365628"/>
    <lineage>
        <taxon>Bacteria</taxon>
        <taxon>Bacillati</taxon>
        <taxon>Actinomycetota</taxon>
        <taxon>Actinomycetes</taxon>
        <taxon>Micrococcales</taxon>
        <taxon>Microbacteriaceae</taxon>
        <taxon>Canibacter</taxon>
    </lineage>
</organism>
<evidence type="ECO:0000313" key="2">
    <source>
        <dbReference type="EMBL" id="MBB4071643.1"/>
    </source>
</evidence>
<dbReference type="GO" id="GO:0046394">
    <property type="term" value="P:carboxylic acid biosynthetic process"/>
    <property type="evidence" value="ECO:0007669"/>
    <property type="project" value="UniProtKB-ARBA"/>
</dbReference>
<dbReference type="PANTHER" id="PTHR42743">
    <property type="entry name" value="AMINO-ACID AMINOTRANSFERASE"/>
    <property type="match status" value="1"/>
</dbReference>
<dbReference type="Proteomes" id="UP000571183">
    <property type="component" value="Unassembled WGS sequence"/>
</dbReference>
<keyword evidence="2" id="KW-0032">Aminotransferase</keyword>
<keyword evidence="3" id="KW-1185">Reference proteome</keyword>
<dbReference type="GO" id="GO:0005829">
    <property type="term" value="C:cytosol"/>
    <property type="evidence" value="ECO:0007669"/>
    <property type="project" value="TreeGrafter"/>
</dbReference>
<gene>
    <name evidence="2" type="ORF">F5897_000955</name>
</gene>
<dbReference type="Gene3D" id="3.30.470.10">
    <property type="match status" value="1"/>
</dbReference>
<dbReference type="AlphaFoldDB" id="A0A840DIU6"/>
<dbReference type="InterPro" id="IPR050571">
    <property type="entry name" value="Class-IV_PLP-Dep_Aminotrnsfr"/>
</dbReference>
<proteinExistence type="inferred from homology"/>
<name>A0A840DIU6_9MICO</name>
<dbReference type="Pfam" id="PF01063">
    <property type="entry name" value="Aminotran_4"/>
    <property type="match status" value="1"/>
</dbReference>
<dbReference type="GO" id="GO:0004084">
    <property type="term" value="F:branched-chain-amino-acid transaminase activity"/>
    <property type="evidence" value="ECO:0007669"/>
    <property type="project" value="UniProtKB-EC"/>
</dbReference>
<dbReference type="EC" id="2.6.1.42" evidence="2"/>